<keyword evidence="2" id="KW-1185">Reference proteome</keyword>
<dbReference type="PANTHER" id="PTHR31902">
    <property type="entry name" value="ACTIN PATCHES DISTAL PROTEIN 1"/>
    <property type="match status" value="1"/>
</dbReference>
<dbReference type="InterPro" id="IPR009737">
    <property type="entry name" value="Aim32/Apd1-like"/>
</dbReference>
<evidence type="ECO:0000313" key="2">
    <source>
        <dbReference type="Proteomes" id="UP000320762"/>
    </source>
</evidence>
<evidence type="ECO:0000313" key="1">
    <source>
        <dbReference type="EMBL" id="TRM62946.1"/>
    </source>
</evidence>
<reference evidence="1 2" key="1">
    <citation type="journal article" date="2019" name="New Phytol.">
        <title>Comparative genomics reveals unique wood-decay strategies and fruiting body development in the Schizophyllaceae.</title>
        <authorList>
            <person name="Almasi E."/>
            <person name="Sahu N."/>
            <person name="Krizsan K."/>
            <person name="Balint B."/>
            <person name="Kovacs G.M."/>
            <person name="Kiss B."/>
            <person name="Cseklye J."/>
            <person name="Drula E."/>
            <person name="Henrissat B."/>
            <person name="Nagy I."/>
            <person name="Chovatia M."/>
            <person name="Adam C."/>
            <person name="LaButti K."/>
            <person name="Lipzen A."/>
            <person name="Riley R."/>
            <person name="Grigoriev I.V."/>
            <person name="Nagy L.G."/>
        </authorList>
    </citation>
    <scope>NUCLEOTIDE SEQUENCE [LARGE SCALE GENOMIC DNA]</scope>
    <source>
        <strain evidence="1 2">NL-1724</strain>
    </source>
</reference>
<name>A0A550CE18_9AGAR</name>
<dbReference type="OrthoDB" id="10253744at2759"/>
<dbReference type="InterPro" id="IPR036249">
    <property type="entry name" value="Thioredoxin-like_sf"/>
</dbReference>
<gene>
    <name evidence="1" type="ORF">BD626DRAFT_548324</name>
</gene>
<protein>
    <submittedName>
        <fullName evidence="1">Sucrase/ferredoxin-like-domain-containing protein</fullName>
    </submittedName>
</protein>
<dbReference type="AlphaFoldDB" id="A0A550CE18"/>
<accession>A0A550CE18</accession>
<dbReference type="STRING" id="97359.A0A550CE18"/>
<sequence length="163" mass="18347">MVGGRLNLTNIALENIDDVEAQILQHMSSPVERAVHQDQGLDFYVCTHGQRDCRCLDLGKPVVSALQDEIARRRLKETLPPINVFECGHVGQHALAANVLLYPHGEWFGLLKPENVPDFLQQVLSVPSRPRKAEEAPLVPEHWRGRMGLSRDEQMSLFQSHVA</sequence>
<dbReference type="CDD" id="cd03062">
    <property type="entry name" value="TRX_Fd_Sucrase"/>
    <property type="match status" value="1"/>
</dbReference>
<dbReference type="EMBL" id="VDMD01000011">
    <property type="protein sequence ID" value="TRM62946.1"/>
    <property type="molecule type" value="Genomic_DNA"/>
</dbReference>
<dbReference type="Pfam" id="PF06999">
    <property type="entry name" value="Suc_Fer-like"/>
    <property type="match status" value="1"/>
</dbReference>
<dbReference type="Gene3D" id="3.40.30.10">
    <property type="entry name" value="Glutaredoxin"/>
    <property type="match status" value="1"/>
</dbReference>
<organism evidence="1 2">
    <name type="scientific">Schizophyllum amplum</name>
    <dbReference type="NCBI Taxonomy" id="97359"/>
    <lineage>
        <taxon>Eukaryota</taxon>
        <taxon>Fungi</taxon>
        <taxon>Dikarya</taxon>
        <taxon>Basidiomycota</taxon>
        <taxon>Agaricomycotina</taxon>
        <taxon>Agaricomycetes</taxon>
        <taxon>Agaricomycetidae</taxon>
        <taxon>Agaricales</taxon>
        <taxon>Schizophyllaceae</taxon>
        <taxon>Schizophyllum</taxon>
    </lineage>
</organism>
<proteinExistence type="predicted"/>
<dbReference type="Proteomes" id="UP000320762">
    <property type="component" value="Unassembled WGS sequence"/>
</dbReference>
<dbReference type="SUPFAM" id="SSF52833">
    <property type="entry name" value="Thioredoxin-like"/>
    <property type="match status" value="1"/>
</dbReference>
<comment type="caution">
    <text evidence="1">The sequence shown here is derived from an EMBL/GenBank/DDBJ whole genome shotgun (WGS) entry which is preliminary data.</text>
</comment>